<proteinExistence type="inferred from homology"/>
<sequence length="204" mass="21994">MDSWSLAGIVTANQAGFDRGEGSAYHCAPMLTSRLPGRVEPYKLAAHAEHLEGLVALGDLPRLAEEIGAQQGEARVWLDFAIDAQGRRVIRGHLEAELQLPCRRCLSPLAELVESDFLLGMVTSDALAADLPSTHEPVLVENEQLNLLAVVEDELILSLPQVVYHDEAECAVSRDQLTSGAGADSSDSPSESPFDVLKRLKGKT</sequence>
<comment type="similarity">
    <text evidence="2">Belongs to the DUF177 domain family.</text>
</comment>
<feature type="compositionally biased region" description="Low complexity" evidence="6">
    <location>
        <begin position="179"/>
        <end position="193"/>
    </location>
</feature>
<gene>
    <name evidence="7" type="ORF">BEI_1244</name>
</gene>
<dbReference type="InterPro" id="IPR039255">
    <property type="entry name" value="YceD_bac"/>
</dbReference>
<evidence type="ECO:0000313" key="7">
    <source>
        <dbReference type="EMBL" id="ATJ82231.1"/>
    </source>
</evidence>
<keyword evidence="4" id="KW-0690">Ribosome biogenesis</keyword>
<dbReference type="AlphaFoldDB" id="A0A291P5T7"/>
<evidence type="ECO:0000256" key="6">
    <source>
        <dbReference type="SAM" id="MobiDB-lite"/>
    </source>
</evidence>
<dbReference type="PANTHER" id="PTHR38099:SF1">
    <property type="entry name" value="LARGE RIBOSOMAL RNA SUBUNIT ACCUMULATION PROTEIN YCED"/>
    <property type="match status" value="1"/>
</dbReference>
<evidence type="ECO:0000256" key="3">
    <source>
        <dbReference type="ARBA" id="ARBA00015716"/>
    </source>
</evidence>
<evidence type="ECO:0000256" key="2">
    <source>
        <dbReference type="ARBA" id="ARBA00010740"/>
    </source>
</evidence>
<keyword evidence="7" id="KW-0689">Ribosomal protein</keyword>
<dbReference type="KEGG" id="hbe:BEI_1244"/>
<reference evidence="7 8" key="1">
    <citation type="journal article" date="2017" name="Sci. Rep.">
        <title>Revealing the Saline Adaptation Strategies of the Halophilic Bacterium Halomonas beimenensis through High-throughput Omics and Transposon Mutagenesis Approaches.</title>
        <authorList>
            <person name="Chen Y.H."/>
            <person name="Lin S.S."/>
            <person name="Shyu Y.T."/>
        </authorList>
    </citation>
    <scope>NUCLEOTIDE SEQUENCE [LARGE SCALE GENOMIC DNA]</scope>
    <source>
        <strain evidence="7 8">NTU-111</strain>
    </source>
</reference>
<dbReference type="InterPro" id="IPR003772">
    <property type="entry name" value="YceD"/>
</dbReference>
<evidence type="ECO:0000256" key="4">
    <source>
        <dbReference type="ARBA" id="ARBA00022517"/>
    </source>
</evidence>
<dbReference type="PANTHER" id="PTHR38099">
    <property type="entry name" value="LARGE RIBOSOMAL RNA SUBUNIT ACCUMULATION PROTEIN YCED"/>
    <property type="match status" value="1"/>
</dbReference>
<dbReference type="GO" id="GO:0005840">
    <property type="term" value="C:ribosome"/>
    <property type="evidence" value="ECO:0007669"/>
    <property type="project" value="UniProtKB-KW"/>
</dbReference>
<keyword evidence="8" id="KW-1185">Reference proteome</keyword>
<accession>A0A291P5T7</accession>
<feature type="region of interest" description="Disordered" evidence="6">
    <location>
        <begin position="175"/>
        <end position="204"/>
    </location>
</feature>
<keyword evidence="7" id="KW-0687">Ribonucleoprotein</keyword>
<dbReference type="Pfam" id="PF02620">
    <property type="entry name" value="YceD"/>
    <property type="match status" value="1"/>
</dbReference>
<protein>
    <recommendedName>
        <fullName evidence="3">Large ribosomal RNA subunit accumulation protein YceD</fullName>
    </recommendedName>
    <alternativeName>
        <fullName evidence="5">23S rRNA accumulation protein YceD</fullName>
    </alternativeName>
</protein>
<evidence type="ECO:0000256" key="1">
    <source>
        <dbReference type="ARBA" id="ARBA00002868"/>
    </source>
</evidence>
<dbReference type="GO" id="GO:0042254">
    <property type="term" value="P:ribosome biogenesis"/>
    <property type="evidence" value="ECO:0007669"/>
    <property type="project" value="UniProtKB-KW"/>
</dbReference>
<dbReference type="GO" id="GO:0005829">
    <property type="term" value="C:cytosol"/>
    <property type="evidence" value="ECO:0007669"/>
    <property type="project" value="TreeGrafter"/>
</dbReference>
<comment type="function">
    <text evidence="1">Plays a role in synthesis, processing and/or stability of 23S rRNA.</text>
</comment>
<organism evidence="7 8">
    <name type="scientific">Halomonas beimenensis</name>
    <dbReference type="NCBI Taxonomy" id="475662"/>
    <lineage>
        <taxon>Bacteria</taxon>
        <taxon>Pseudomonadati</taxon>
        <taxon>Pseudomonadota</taxon>
        <taxon>Gammaproteobacteria</taxon>
        <taxon>Oceanospirillales</taxon>
        <taxon>Halomonadaceae</taxon>
        <taxon>Halomonas</taxon>
    </lineage>
</organism>
<evidence type="ECO:0000313" key="8">
    <source>
        <dbReference type="Proteomes" id="UP000219993"/>
    </source>
</evidence>
<evidence type="ECO:0000256" key="5">
    <source>
        <dbReference type="ARBA" id="ARBA00031841"/>
    </source>
</evidence>
<name>A0A291P5T7_9GAMM</name>
<dbReference type="Proteomes" id="UP000219993">
    <property type="component" value="Chromosome"/>
</dbReference>
<dbReference type="EMBL" id="CP021435">
    <property type="protein sequence ID" value="ATJ82231.1"/>
    <property type="molecule type" value="Genomic_DNA"/>
</dbReference>